<proteinExistence type="predicted"/>
<dbReference type="Gene3D" id="1.10.1740.10">
    <property type="match status" value="1"/>
</dbReference>
<sequence>MGADMKESLKLAVELAKRGESEGIGTVYRETCADVYFRARLMMGNRGEARELVRQVYLVVFRTISTLQDTTKMERWLYTVLYKLGERECRKKGIILEDEKTAPSWEGQEAPETPAERQQIVRILKSSYKQIGTAGRLVCLAHYYEGWSMEELSRLWKCPVEKLRGILEYARIELGLMCTQAGYLHVDISFDMMVLMFELLREDAEEEIRQARLGKIYEDLVEKLEMEDGDEPAEEKSFFRKWFVMIIVAAVVLIGLAAVGGNYLGKMVTSREHEQEEEQVEREEKKESSWSLKNYKGAWCDEANVESEVMSTDGMCEVKIKSAADQRVVFDIRKTYGNDEDYVFRGANDVTGVVTDKIASFTFSDEYSNRMEGTIEFQDEALKVVVKRASGGQSEGLTAEMDCTMKKDPYSDTRTKPQKEEEHEDYIFPESDKRLLTERDFEGKTKEELRFGRNEIFARHGRIFETEDLNAWFSSKEWYRPKYTANEFSQYVQLNQYERQNTNLIMAQEKRAD</sequence>
<dbReference type="InterPro" id="IPR038434">
    <property type="entry name" value="YARHG_sf"/>
</dbReference>
<dbReference type="GO" id="GO:0006352">
    <property type="term" value="P:DNA-templated transcription initiation"/>
    <property type="evidence" value="ECO:0007669"/>
    <property type="project" value="InterPro"/>
</dbReference>
<dbReference type="SUPFAM" id="SSF88946">
    <property type="entry name" value="Sigma2 domain of RNA polymerase sigma factors"/>
    <property type="match status" value="1"/>
</dbReference>
<organism evidence="3 4">
    <name type="scientific">Sellimonas intestinalis</name>
    <dbReference type="NCBI Taxonomy" id="1653434"/>
    <lineage>
        <taxon>Bacteria</taxon>
        <taxon>Bacillati</taxon>
        <taxon>Bacillota</taxon>
        <taxon>Clostridia</taxon>
        <taxon>Lachnospirales</taxon>
        <taxon>Lachnospiraceae</taxon>
        <taxon>Sellimonas</taxon>
    </lineage>
</organism>
<feature type="transmembrane region" description="Helical" evidence="1">
    <location>
        <begin position="242"/>
        <end position="264"/>
    </location>
</feature>
<name>A0A3E3K4F0_9FIRM</name>
<dbReference type="Pfam" id="PF13308">
    <property type="entry name" value="YARHG"/>
    <property type="match status" value="1"/>
</dbReference>
<protein>
    <submittedName>
        <fullName evidence="3">YARHG domain-containing protein</fullName>
    </submittedName>
</protein>
<gene>
    <name evidence="3" type="ORF">DW016_04685</name>
</gene>
<evidence type="ECO:0000256" key="1">
    <source>
        <dbReference type="SAM" id="Phobius"/>
    </source>
</evidence>
<dbReference type="AlphaFoldDB" id="A0A3E3K4F0"/>
<dbReference type="InterPro" id="IPR013325">
    <property type="entry name" value="RNA_pol_sigma_r2"/>
</dbReference>
<keyword evidence="4" id="KW-1185">Reference proteome</keyword>
<dbReference type="InterPro" id="IPR025582">
    <property type="entry name" value="YARHG_dom"/>
</dbReference>
<dbReference type="GO" id="GO:0003700">
    <property type="term" value="F:DNA-binding transcription factor activity"/>
    <property type="evidence" value="ECO:0007669"/>
    <property type="project" value="InterPro"/>
</dbReference>
<feature type="domain" description="YARHG" evidence="2">
    <location>
        <begin position="424"/>
        <end position="510"/>
    </location>
</feature>
<comment type="caution">
    <text evidence="3">The sequence shown here is derived from an EMBL/GenBank/DDBJ whole genome shotgun (WGS) entry which is preliminary data.</text>
</comment>
<dbReference type="Gene3D" id="1.20.58.1690">
    <property type="match status" value="1"/>
</dbReference>
<keyword evidence="1" id="KW-0812">Transmembrane</keyword>
<evidence type="ECO:0000259" key="2">
    <source>
        <dbReference type="SMART" id="SM01324"/>
    </source>
</evidence>
<accession>A0A3E3K4F0</accession>
<keyword evidence="1" id="KW-0472">Membrane</keyword>
<evidence type="ECO:0000313" key="3">
    <source>
        <dbReference type="EMBL" id="RGE88814.1"/>
    </source>
</evidence>
<evidence type="ECO:0000313" key="4">
    <source>
        <dbReference type="Proteomes" id="UP000261080"/>
    </source>
</evidence>
<keyword evidence="1" id="KW-1133">Transmembrane helix</keyword>
<dbReference type="Proteomes" id="UP000261080">
    <property type="component" value="Unassembled WGS sequence"/>
</dbReference>
<dbReference type="EMBL" id="QVLX01000002">
    <property type="protein sequence ID" value="RGE88814.1"/>
    <property type="molecule type" value="Genomic_DNA"/>
</dbReference>
<dbReference type="SMART" id="SM01324">
    <property type="entry name" value="YARHG"/>
    <property type="match status" value="1"/>
</dbReference>
<reference evidence="3 4" key="1">
    <citation type="submission" date="2018-08" db="EMBL/GenBank/DDBJ databases">
        <title>A genome reference for cultivated species of the human gut microbiota.</title>
        <authorList>
            <person name="Zou Y."/>
            <person name="Xue W."/>
            <person name="Luo G."/>
        </authorList>
    </citation>
    <scope>NUCLEOTIDE SEQUENCE [LARGE SCALE GENOMIC DNA]</scope>
    <source>
        <strain evidence="3 4">AF37-2AT</strain>
    </source>
</reference>